<name>A0ACC0WX88_9ROSI</name>
<accession>A0ACC0WX88</accession>
<reference evidence="2" key="1">
    <citation type="journal article" date="2023" name="G3 (Bethesda)">
        <title>Genome assembly and association tests identify interacting loci associated with vigor, precocity, and sex in interspecific pistachio rootstocks.</title>
        <authorList>
            <person name="Palmer W."/>
            <person name="Jacygrad E."/>
            <person name="Sagayaradj S."/>
            <person name="Cavanaugh K."/>
            <person name="Han R."/>
            <person name="Bertier L."/>
            <person name="Beede B."/>
            <person name="Kafkas S."/>
            <person name="Golino D."/>
            <person name="Preece J."/>
            <person name="Michelmore R."/>
        </authorList>
    </citation>
    <scope>NUCLEOTIDE SEQUENCE [LARGE SCALE GENOMIC DNA]</scope>
</reference>
<evidence type="ECO:0000313" key="2">
    <source>
        <dbReference type="Proteomes" id="UP001163603"/>
    </source>
</evidence>
<sequence>MSLVPVTDNQIRSRSYFGDSQGNFSGKCSITEMDLLLLQGDVDEFREIMGIINKEMDLVTLSDENLRRVFMIFEIAFGVVNARTKPVTETDVDQLWCSSVDGMVAVAKQVFDYASEMTFQDLDEQWKQAVLGMLRGARNVISKQSVLDSTQLGVLKELQAEVGLTTNERLLVGELESQSKEHDLSVEASCKPCISWPRNGRITLEWIQVLISTLKWSSWKDPKEFYNVMPVTVAKKLINAASKIMRGEKNCVKVHVREDSEVIIVGDIHGQFHDLIALFEENTGFPSDRRYFIFNGNYVGGGSWGLEVLLVLLAWKVLIPHRVFLLRGNHESKDCTLTNGFWSEICTKFGLKECKSVYDKCLESFKAFPLASVIASSIYTTHGGLFRSEGSGSAKSSQGVKRRKLNTLCLGSLKELAKVNRFLEDVPENSLLADVLWSDPSLETGIRENKDKRSGLLWGPDYTEEFLSENNLKVTD</sequence>
<dbReference type="EMBL" id="CM047750">
    <property type="protein sequence ID" value="KAJ0006856.1"/>
    <property type="molecule type" value="Genomic_DNA"/>
</dbReference>
<protein>
    <submittedName>
        <fullName evidence="1">Uncharacterized protein</fullName>
    </submittedName>
</protein>
<comment type="caution">
    <text evidence="1">The sequence shown here is derived from an EMBL/GenBank/DDBJ whole genome shotgun (WGS) entry which is preliminary data.</text>
</comment>
<proteinExistence type="predicted"/>
<gene>
    <name evidence="1" type="ORF">Pint_28959</name>
</gene>
<evidence type="ECO:0000313" key="1">
    <source>
        <dbReference type="EMBL" id="KAJ0006856.1"/>
    </source>
</evidence>
<organism evidence="1 2">
    <name type="scientific">Pistacia integerrima</name>
    <dbReference type="NCBI Taxonomy" id="434235"/>
    <lineage>
        <taxon>Eukaryota</taxon>
        <taxon>Viridiplantae</taxon>
        <taxon>Streptophyta</taxon>
        <taxon>Embryophyta</taxon>
        <taxon>Tracheophyta</taxon>
        <taxon>Spermatophyta</taxon>
        <taxon>Magnoliopsida</taxon>
        <taxon>eudicotyledons</taxon>
        <taxon>Gunneridae</taxon>
        <taxon>Pentapetalae</taxon>
        <taxon>rosids</taxon>
        <taxon>malvids</taxon>
        <taxon>Sapindales</taxon>
        <taxon>Anacardiaceae</taxon>
        <taxon>Pistacia</taxon>
    </lineage>
</organism>
<keyword evidence="2" id="KW-1185">Reference proteome</keyword>
<dbReference type="Proteomes" id="UP001163603">
    <property type="component" value="Chromosome 15"/>
</dbReference>